<feature type="region of interest" description="Disordered" evidence="2">
    <location>
        <begin position="191"/>
        <end position="211"/>
    </location>
</feature>
<comment type="similarity">
    <text evidence="1">Belongs to the short-chain dehydrogenases/reductases (SDR) family.</text>
</comment>
<dbReference type="InterPro" id="IPR036291">
    <property type="entry name" value="NAD(P)-bd_dom_sf"/>
</dbReference>
<evidence type="ECO:0000313" key="3">
    <source>
        <dbReference type="EMBL" id="MBJ3776181.1"/>
    </source>
</evidence>
<evidence type="ECO:0000256" key="1">
    <source>
        <dbReference type="ARBA" id="ARBA00006484"/>
    </source>
</evidence>
<dbReference type="Pfam" id="PF13561">
    <property type="entry name" value="adh_short_C2"/>
    <property type="match status" value="1"/>
</dbReference>
<accession>A0A934IPB8</accession>
<keyword evidence="4" id="KW-1185">Reference proteome</keyword>
<dbReference type="PANTHER" id="PTHR42760">
    <property type="entry name" value="SHORT-CHAIN DEHYDROGENASES/REDUCTASES FAMILY MEMBER"/>
    <property type="match status" value="1"/>
</dbReference>
<evidence type="ECO:0000256" key="2">
    <source>
        <dbReference type="SAM" id="MobiDB-lite"/>
    </source>
</evidence>
<protein>
    <submittedName>
        <fullName evidence="3">SDR family oxidoreductase</fullName>
    </submittedName>
</protein>
<dbReference type="PRINTS" id="PR00081">
    <property type="entry name" value="GDHRDH"/>
</dbReference>
<dbReference type="GO" id="GO:0016616">
    <property type="term" value="F:oxidoreductase activity, acting on the CH-OH group of donors, NAD or NADP as acceptor"/>
    <property type="evidence" value="ECO:0007669"/>
    <property type="project" value="TreeGrafter"/>
</dbReference>
<proteinExistence type="inferred from homology"/>
<gene>
    <name evidence="3" type="ORF">JCR33_10810</name>
</gene>
<sequence>MHLNLSHRVAVITGGASGIGAACAHLFAEAGALVVTIDTSDAPAPPGVALALTGDVGNEDDVLTNADEIMDRFGRVDVLVTAAAFSTGTTVPDTALTDWEAVMRTNVTGTFLWARAAVKAMGRSGGGSIIMIASQLALAGGRSNAAYIASKGAVVSLAKTMALDHAADHIRVNTLVPGAIETPLLARSFARTGDAERARERSTARHPMGRLGRPDEIARAALFLASDASSFTTGSCLMADGGWLAG</sequence>
<evidence type="ECO:0000313" key="4">
    <source>
        <dbReference type="Proteomes" id="UP000609531"/>
    </source>
</evidence>
<dbReference type="AlphaFoldDB" id="A0A934IPB8"/>
<dbReference type="Proteomes" id="UP000609531">
    <property type="component" value="Unassembled WGS sequence"/>
</dbReference>
<organism evidence="3 4">
    <name type="scientific">Acuticoccus mangrovi</name>
    <dbReference type="NCBI Taxonomy" id="2796142"/>
    <lineage>
        <taxon>Bacteria</taxon>
        <taxon>Pseudomonadati</taxon>
        <taxon>Pseudomonadota</taxon>
        <taxon>Alphaproteobacteria</taxon>
        <taxon>Hyphomicrobiales</taxon>
        <taxon>Amorphaceae</taxon>
        <taxon>Acuticoccus</taxon>
    </lineage>
</organism>
<dbReference type="InterPro" id="IPR002347">
    <property type="entry name" value="SDR_fam"/>
</dbReference>
<dbReference type="CDD" id="cd05233">
    <property type="entry name" value="SDR_c"/>
    <property type="match status" value="1"/>
</dbReference>
<dbReference type="FunFam" id="3.40.50.720:FF:000084">
    <property type="entry name" value="Short-chain dehydrogenase reductase"/>
    <property type="match status" value="1"/>
</dbReference>
<dbReference type="SUPFAM" id="SSF51735">
    <property type="entry name" value="NAD(P)-binding Rossmann-fold domains"/>
    <property type="match status" value="1"/>
</dbReference>
<dbReference type="PRINTS" id="PR00080">
    <property type="entry name" value="SDRFAMILY"/>
</dbReference>
<dbReference type="RefSeq" id="WP_198882058.1">
    <property type="nucleotide sequence ID" value="NZ_JAEKJA010000007.1"/>
</dbReference>
<comment type="caution">
    <text evidence="3">The sequence shown here is derived from an EMBL/GenBank/DDBJ whole genome shotgun (WGS) entry which is preliminary data.</text>
</comment>
<dbReference type="EMBL" id="JAEKJA010000007">
    <property type="protein sequence ID" value="MBJ3776181.1"/>
    <property type="molecule type" value="Genomic_DNA"/>
</dbReference>
<name>A0A934IPB8_9HYPH</name>
<feature type="compositionally biased region" description="Basic and acidic residues" evidence="2">
    <location>
        <begin position="193"/>
        <end position="203"/>
    </location>
</feature>
<dbReference type="Gene3D" id="3.40.50.720">
    <property type="entry name" value="NAD(P)-binding Rossmann-like Domain"/>
    <property type="match status" value="1"/>
</dbReference>
<reference evidence="3" key="1">
    <citation type="submission" date="2020-12" db="EMBL/GenBank/DDBJ databases">
        <title>Bacterial taxonomy.</title>
        <authorList>
            <person name="Pan X."/>
        </authorList>
    </citation>
    <scope>NUCLEOTIDE SEQUENCE</scope>
    <source>
        <strain evidence="3">B2012</strain>
    </source>
</reference>